<dbReference type="OrthoDB" id="4924482at2759"/>
<dbReference type="Proteomes" id="UP000226431">
    <property type="component" value="Unassembled WGS sequence"/>
</dbReference>
<organism evidence="1 2">
    <name type="scientific">Ophiocordyceps camponoti-rufipedis</name>
    <dbReference type="NCBI Taxonomy" id="2004952"/>
    <lineage>
        <taxon>Eukaryota</taxon>
        <taxon>Fungi</taxon>
        <taxon>Dikarya</taxon>
        <taxon>Ascomycota</taxon>
        <taxon>Pezizomycotina</taxon>
        <taxon>Sordariomycetes</taxon>
        <taxon>Hypocreomycetidae</taxon>
        <taxon>Hypocreales</taxon>
        <taxon>Ophiocordycipitaceae</taxon>
        <taxon>Ophiocordyceps</taxon>
    </lineage>
</organism>
<evidence type="ECO:0000313" key="1">
    <source>
        <dbReference type="EMBL" id="PHH80914.1"/>
    </source>
</evidence>
<keyword evidence="2" id="KW-1185">Reference proteome</keyword>
<gene>
    <name evidence="1" type="ORF">CDD80_5834</name>
</gene>
<protein>
    <submittedName>
        <fullName evidence="1">Uncharacterized protein</fullName>
    </submittedName>
</protein>
<proteinExistence type="predicted"/>
<comment type="caution">
    <text evidence="1">The sequence shown here is derived from an EMBL/GenBank/DDBJ whole genome shotgun (WGS) entry which is preliminary data.</text>
</comment>
<evidence type="ECO:0000313" key="2">
    <source>
        <dbReference type="Proteomes" id="UP000226431"/>
    </source>
</evidence>
<sequence length="175" mass="19727">MARLIAIALHHRDHFSHGKARQTFGHEAYHWAINITPEANQSLGCSFEATDATTIDPVTFRMTNPTMDWWLRYEEDVNLAAGPKLLGSVVIGQVAADMSSAQLHDFFGRVRLPVKNTHPQQSCVTWVADAIGALQERGWVNRFDIDQFKGWALSYADERMKGLASTEPSVKYYSF</sequence>
<dbReference type="Pfam" id="PF21858">
    <property type="entry name" value="DUF6914"/>
    <property type="match status" value="1"/>
</dbReference>
<dbReference type="AlphaFoldDB" id="A0A2C5ZND9"/>
<dbReference type="InterPro" id="IPR054208">
    <property type="entry name" value="DUF6914"/>
</dbReference>
<reference evidence="1 2" key="1">
    <citation type="submission" date="2017-06" db="EMBL/GenBank/DDBJ databases">
        <title>Ant-infecting Ophiocordyceps genomes reveal a high diversity of potential behavioral manipulation genes and a possible major role for enterotoxins.</title>
        <authorList>
            <person name="De Bekker C."/>
            <person name="Evans H.C."/>
            <person name="Brachmann A."/>
            <person name="Hughes D.P."/>
        </authorList>
    </citation>
    <scope>NUCLEOTIDE SEQUENCE [LARGE SCALE GENOMIC DNA]</scope>
    <source>
        <strain evidence="1 2">Map16</strain>
    </source>
</reference>
<accession>A0A2C5ZND9</accession>
<dbReference type="EMBL" id="NJES01000006">
    <property type="protein sequence ID" value="PHH80914.1"/>
    <property type="molecule type" value="Genomic_DNA"/>
</dbReference>
<name>A0A2C5ZND9_9HYPO</name>